<evidence type="ECO:0000313" key="1">
    <source>
        <dbReference type="EMBL" id="PKU38985.1"/>
    </source>
</evidence>
<dbReference type="Proteomes" id="UP000233556">
    <property type="component" value="Unassembled WGS sequence"/>
</dbReference>
<protein>
    <submittedName>
        <fullName evidence="1">Uncharacterized protein</fullName>
    </submittedName>
</protein>
<keyword evidence="2" id="KW-1185">Reference proteome</keyword>
<dbReference type="EMBL" id="KZ506605">
    <property type="protein sequence ID" value="PKU38985.1"/>
    <property type="molecule type" value="Genomic_DNA"/>
</dbReference>
<accession>A0A2I0TYW9</accession>
<name>A0A2I0TYW9_LIMLA</name>
<reference evidence="2" key="2">
    <citation type="submission" date="2017-12" db="EMBL/GenBank/DDBJ databases">
        <title>Genome sequence of the Bar-tailed Godwit (Limosa lapponica baueri).</title>
        <authorList>
            <person name="Lima N.C.B."/>
            <person name="Parody-Merino A.M."/>
            <person name="Battley P.F."/>
            <person name="Fidler A.E."/>
            <person name="Prosdocimi F."/>
        </authorList>
    </citation>
    <scope>NUCLEOTIDE SEQUENCE [LARGE SCALE GENOMIC DNA]</scope>
</reference>
<gene>
    <name evidence="1" type="ORF">llap_10711</name>
</gene>
<reference evidence="2" key="1">
    <citation type="submission" date="2017-11" db="EMBL/GenBank/DDBJ databases">
        <authorList>
            <person name="Lima N.C."/>
            <person name="Parody-Merino A.M."/>
            <person name="Battley P.F."/>
            <person name="Fidler A.E."/>
            <person name="Prosdocimi F."/>
        </authorList>
    </citation>
    <scope>NUCLEOTIDE SEQUENCE [LARGE SCALE GENOMIC DNA]</scope>
</reference>
<evidence type="ECO:0000313" key="2">
    <source>
        <dbReference type="Proteomes" id="UP000233556"/>
    </source>
</evidence>
<proteinExistence type="predicted"/>
<sequence>MRANDLLDFYELKDLKISRMVEVGRDLWRSSDPASLLKQGLLELFVQLHVEKAFDDLQGWRIHNLFGQTMPGLSHPHRKKVVPDVQREPSVVLPLVLSLDTTGKSLALFYVPSLQVFISIEKISPEPSLFQAEQSQLSQPFLVGEILQTLQHLCGPLLGSLQYVHVSLAMDNPELDTVLQVWPHQR</sequence>
<dbReference type="OrthoDB" id="9401816at2759"/>
<dbReference type="AlphaFoldDB" id="A0A2I0TYW9"/>
<organism evidence="1 2">
    <name type="scientific">Limosa lapponica baueri</name>
    <dbReference type="NCBI Taxonomy" id="1758121"/>
    <lineage>
        <taxon>Eukaryota</taxon>
        <taxon>Metazoa</taxon>
        <taxon>Chordata</taxon>
        <taxon>Craniata</taxon>
        <taxon>Vertebrata</taxon>
        <taxon>Euteleostomi</taxon>
        <taxon>Archelosauria</taxon>
        <taxon>Archosauria</taxon>
        <taxon>Dinosauria</taxon>
        <taxon>Saurischia</taxon>
        <taxon>Theropoda</taxon>
        <taxon>Coelurosauria</taxon>
        <taxon>Aves</taxon>
        <taxon>Neognathae</taxon>
        <taxon>Neoaves</taxon>
        <taxon>Charadriiformes</taxon>
        <taxon>Scolopacidae</taxon>
        <taxon>Limosa</taxon>
    </lineage>
</organism>